<dbReference type="Proteomes" id="UP001381693">
    <property type="component" value="Unassembled WGS sequence"/>
</dbReference>
<proteinExistence type="predicted"/>
<comment type="caution">
    <text evidence="1">The sequence shown here is derived from an EMBL/GenBank/DDBJ whole genome shotgun (WGS) entry which is preliminary data.</text>
</comment>
<accession>A0AAN8WYB6</accession>
<keyword evidence="2" id="KW-1185">Reference proteome</keyword>
<evidence type="ECO:0000313" key="2">
    <source>
        <dbReference type="Proteomes" id="UP001381693"/>
    </source>
</evidence>
<protein>
    <submittedName>
        <fullName evidence="1">Uncharacterized protein</fullName>
    </submittedName>
</protein>
<name>A0AAN8WYB6_HALRR</name>
<evidence type="ECO:0000313" key="1">
    <source>
        <dbReference type="EMBL" id="KAK7070773.1"/>
    </source>
</evidence>
<organism evidence="1 2">
    <name type="scientific">Halocaridina rubra</name>
    <name type="common">Hawaiian red shrimp</name>
    <dbReference type="NCBI Taxonomy" id="373956"/>
    <lineage>
        <taxon>Eukaryota</taxon>
        <taxon>Metazoa</taxon>
        <taxon>Ecdysozoa</taxon>
        <taxon>Arthropoda</taxon>
        <taxon>Crustacea</taxon>
        <taxon>Multicrustacea</taxon>
        <taxon>Malacostraca</taxon>
        <taxon>Eumalacostraca</taxon>
        <taxon>Eucarida</taxon>
        <taxon>Decapoda</taxon>
        <taxon>Pleocyemata</taxon>
        <taxon>Caridea</taxon>
        <taxon>Atyoidea</taxon>
        <taxon>Atyidae</taxon>
        <taxon>Halocaridina</taxon>
    </lineage>
</organism>
<dbReference type="EMBL" id="JAXCGZ010015240">
    <property type="protein sequence ID" value="KAK7070773.1"/>
    <property type="molecule type" value="Genomic_DNA"/>
</dbReference>
<sequence length="99" mass="11618">MNTVYLNEVHLLLCIQKVPHQLSKHKFLNDTRVIFGPLYVDYVVFDLSFSKSALAILAFSKFSQCAARSIVLLHLLFVYYFRPFLRLHYSQLFANVFEV</sequence>
<dbReference type="AlphaFoldDB" id="A0AAN8WYB6"/>
<reference evidence="1 2" key="1">
    <citation type="submission" date="2023-11" db="EMBL/GenBank/DDBJ databases">
        <title>Halocaridina rubra genome assembly.</title>
        <authorList>
            <person name="Smith C."/>
        </authorList>
    </citation>
    <scope>NUCLEOTIDE SEQUENCE [LARGE SCALE GENOMIC DNA]</scope>
    <source>
        <strain evidence="1">EP-1</strain>
        <tissue evidence="1">Whole</tissue>
    </source>
</reference>
<gene>
    <name evidence="1" type="ORF">SK128_022015</name>
</gene>